<dbReference type="SUPFAM" id="SSF57889">
    <property type="entry name" value="Cysteine-rich domain"/>
    <property type="match status" value="1"/>
</dbReference>
<protein>
    <recommendedName>
        <fullName evidence="3">DC1 domain-containing protein</fullName>
    </recommendedName>
</protein>
<accession>D7KVE7</accession>
<keyword evidence="2" id="KW-1185">Reference proteome</keyword>
<dbReference type="HOGENOM" id="CLU_124642_0_0_1"/>
<organism evidence="2">
    <name type="scientific">Arabidopsis lyrata subsp. lyrata</name>
    <name type="common">Lyre-leaved rock-cress</name>
    <dbReference type="NCBI Taxonomy" id="81972"/>
    <lineage>
        <taxon>Eukaryota</taxon>
        <taxon>Viridiplantae</taxon>
        <taxon>Streptophyta</taxon>
        <taxon>Embryophyta</taxon>
        <taxon>Tracheophyta</taxon>
        <taxon>Spermatophyta</taxon>
        <taxon>Magnoliopsida</taxon>
        <taxon>eudicotyledons</taxon>
        <taxon>Gunneridae</taxon>
        <taxon>Pentapetalae</taxon>
        <taxon>rosids</taxon>
        <taxon>malvids</taxon>
        <taxon>Brassicales</taxon>
        <taxon>Brassicaceae</taxon>
        <taxon>Camelineae</taxon>
        <taxon>Arabidopsis</taxon>
    </lineage>
</organism>
<evidence type="ECO:0000313" key="1">
    <source>
        <dbReference type="EMBL" id="EFH64320.1"/>
    </source>
</evidence>
<dbReference type="Proteomes" id="UP000008694">
    <property type="component" value="Unassembled WGS sequence"/>
</dbReference>
<sequence length="160" mass="18361">MDNDCGIFHMMEKDGKLSLVYRHPIPQTRSPTSAGETASSDDTLLQPFFLCPRTQWKKDFPLTINLSSITNLPFGSMISYIVFLYDADDHSVLPLFWCNNKEFDVNGGCSACDGSYFGTDYYFCDYCNQMYHKECVESPLKIKHPYCWCRIPQFGSGPER</sequence>
<dbReference type="InterPro" id="IPR046349">
    <property type="entry name" value="C1-like_sf"/>
</dbReference>
<dbReference type="AlphaFoldDB" id="D7KVE7"/>
<reference evidence="2" key="1">
    <citation type="journal article" date="2011" name="Nat. Genet.">
        <title>The Arabidopsis lyrata genome sequence and the basis of rapid genome size change.</title>
        <authorList>
            <person name="Hu T.T."/>
            <person name="Pattyn P."/>
            <person name="Bakker E.G."/>
            <person name="Cao J."/>
            <person name="Cheng J.-F."/>
            <person name="Clark R.M."/>
            <person name="Fahlgren N."/>
            <person name="Fawcett J.A."/>
            <person name="Grimwood J."/>
            <person name="Gundlach H."/>
            <person name="Haberer G."/>
            <person name="Hollister J.D."/>
            <person name="Ossowski S."/>
            <person name="Ottilar R.P."/>
            <person name="Salamov A.A."/>
            <person name="Schneeberger K."/>
            <person name="Spannagl M."/>
            <person name="Wang X."/>
            <person name="Yang L."/>
            <person name="Nasrallah M.E."/>
            <person name="Bergelson J."/>
            <person name="Carrington J.C."/>
            <person name="Gaut B.S."/>
            <person name="Schmutz J."/>
            <person name="Mayer K.F.X."/>
            <person name="Van de Peer Y."/>
            <person name="Grigoriev I.V."/>
            <person name="Nordborg M."/>
            <person name="Weigel D."/>
            <person name="Guo Y.-L."/>
        </authorList>
    </citation>
    <scope>NUCLEOTIDE SEQUENCE [LARGE SCALE GENOMIC DNA]</scope>
    <source>
        <strain evidence="2">cv. MN47</strain>
    </source>
</reference>
<evidence type="ECO:0000313" key="2">
    <source>
        <dbReference type="Proteomes" id="UP000008694"/>
    </source>
</evidence>
<dbReference type="Gramene" id="scaffold_200388.1">
    <property type="protein sequence ID" value="scaffold_200388.1"/>
    <property type="gene ID" value="scaffold_200388.1"/>
</dbReference>
<proteinExistence type="predicted"/>
<evidence type="ECO:0008006" key="3">
    <source>
        <dbReference type="Google" id="ProtNLM"/>
    </source>
</evidence>
<gene>
    <name evidence="1" type="ORF">ARALYDRAFT_893314</name>
</gene>
<dbReference type="EMBL" id="GL348714">
    <property type="protein sequence ID" value="EFH64320.1"/>
    <property type="molecule type" value="Genomic_DNA"/>
</dbReference>
<name>D7KVE7_ARALL</name>